<dbReference type="Proteomes" id="UP000265520">
    <property type="component" value="Unassembled WGS sequence"/>
</dbReference>
<keyword evidence="2" id="KW-1185">Reference proteome</keyword>
<accession>A0A392U271</accession>
<comment type="caution">
    <text evidence="1">The sequence shown here is derived from an EMBL/GenBank/DDBJ whole genome shotgun (WGS) entry which is preliminary data.</text>
</comment>
<feature type="non-terminal residue" evidence="1">
    <location>
        <position position="70"/>
    </location>
</feature>
<reference evidence="1 2" key="1">
    <citation type="journal article" date="2018" name="Front. Plant Sci.">
        <title>Red Clover (Trifolium pratense) and Zigzag Clover (T. medium) - A Picture of Genomic Similarities and Differences.</title>
        <authorList>
            <person name="Dluhosova J."/>
            <person name="Istvanek J."/>
            <person name="Nedelnik J."/>
            <person name="Repkova J."/>
        </authorList>
    </citation>
    <scope>NUCLEOTIDE SEQUENCE [LARGE SCALE GENOMIC DNA]</scope>
    <source>
        <strain evidence="2">cv. 10/8</strain>
        <tissue evidence="1">Leaf</tissue>
    </source>
</reference>
<evidence type="ECO:0000313" key="2">
    <source>
        <dbReference type="Proteomes" id="UP000265520"/>
    </source>
</evidence>
<evidence type="ECO:0000313" key="1">
    <source>
        <dbReference type="EMBL" id="MCI66784.1"/>
    </source>
</evidence>
<dbReference type="EMBL" id="LXQA010702229">
    <property type="protein sequence ID" value="MCI66784.1"/>
    <property type="molecule type" value="Genomic_DNA"/>
</dbReference>
<name>A0A392U271_9FABA</name>
<sequence>MVFLLNPPPEITRAFGKFSHEPSIWAVRCFISPSSSELGGGRKSSAFDMAKAVGTAVRLSSSSVAEVSMA</sequence>
<protein>
    <submittedName>
        <fullName evidence="1">Uncharacterized protein</fullName>
    </submittedName>
</protein>
<dbReference type="AlphaFoldDB" id="A0A392U271"/>
<organism evidence="1 2">
    <name type="scientific">Trifolium medium</name>
    <dbReference type="NCBI Taxonomy" id="97028"/>
    <lineage>
        <taxon>Eukaryota</taxon>
        <taxon>Viridiplantae</taxon>
        <taxon>Streptophyta</taxon>
        <taxon>Embryophyta</taxon>
        <taxon>Tracheophyta</taxon>
        <taxon>Spermatophyta</taxon>
        <taxon>Magnoliopsida</taxon>
        <taxon>eudicotyledons</taxon>
        <taxon>Gunneridae</taxon>
        <taxon>Pentapetalae</taxon>
        <taxon>rosids</taxon>
        <taxon>fabids</taxon>
        <taxon>Fabales</taxon>
        <taxon>Fabaceae</taxon>
        <taxon>Papilionoideae</taxon>
        <taxon>50 kb inversion clade</taxon>
        <taxon>NPAAA clade</taxon>
        <taxon>Hologalegina</taxon>
        <taxon>IRL clade</taxon>
        <taxon>Trifolieae</taxon>
        <taxon>Trifolium</taxon>
    </lineage>
</organism>
<proteinExistence type="predicted"/>